<dbReference type="EMBL" id="HBUE01106907">
    <property type="protein sequence ID" value="CAG6487536.1"/>
    <property type="molecule type" value="Transcribed_RNA"/>
</dbReference>
<dbReference type="EMBL" id="HBUE01286013">
    <property type="protein sequence ID" value="CAG6571464.1"/>
    <property type="molecule type" value="Transcribed_RNA"/>
</dbReference>
<dbReference type="EMBL" id="HBUE01106909">
    <property type="protein sequence ID" value="CAG6487540.1"/>
    <property type="molecule type" value="Transcribed_RNA"/>
</dbReference>
<accession>A0A8D8FWB2</accession>
<dbReference type="EMBL" id="HBUE01180411">
    <property type="protein sequence ID" value="CAG6519900.1"/>
    <property type="molecule type" value="Transcribed_RNA"/>
</dbReference>
<dbReference type="EMBL" id="HBUE01286012">
    <property type="protein sequence ID" value="CAG6571462.1"/>
    <property type="molecule type" value="Transcribed_RNA"/>
</dbReference>
<name>A0A8D8FWB2_CULPI</name>
<evidence type="ECO:0000256" key="1">
    <source>
        <dbReference type="SAM" id="MobiDB-lite"/>
    </source>
</evidence>
<dbReference type="EMBL" id="HBUE01286014">
    <property type="protein sequence ID" value="CAG6571466.1"/>
    <property type="molecule type" value="Transcribed_RNA"/>
</dbReference>
<evidence type="ECO:0000313" key="2">
    <source>
        <dbReference type="EMBL" id="CAG6487542.1"/>
    </source>
</evidence>
<dbReference type="EMBL" id="HBUE01180413">
    <property type="protein sequence ID" value="CAG6519904.1"/>
    <property type="molecule type" value="Transcribed_RNA"/>
</dbReference>
<organism evidence="2">
    <name type="scientific">Culex pipiens</name>
    <name type="common">House mosquito</name>
    <dbReference type="NCBI Taxonomy" id="7175"/>
    <lineage>
        <taxon>Eukaryota</taxon>
        <taxon>Metazoa</taxon>
        <taxon>Ecdysozoa</taxon>
        <taxon>Arthropoda</taxon>
        <taxon>Hexapoda</taxon>
        <taxon>Insecta</taxon>
        <taxon>Pterygota</taxon>
        <taxon>Neoptera</taxon>
        <taxon>Endopterygota</taxon>
        <taxon>Diptera</taxon>
        <taxon>Nematocera</taxon>
        <taxon>Culicoidea</taxon>
        <taxon>Culicidae</taxon>
        <taxon>Culicinae</taxon>
        <taxon>Culicini</taxon>
        <taxon>Culex</taxon>
        <taxon>Culex</taxon>
    </lineage>
</organism>
<dbReference type="EMBL" id="HBUE01180412">
    <property type="protein sequence ID" value="CAG6519902.1"/>
    <property type="molecule type" value="Transcribed_RNA"/>
</dbReference>
<dbReference type="EMBL" id="HBUE01106908">
    <property type="protein sequence ID" value="CAG6487538.1"/>
    <property type="molecule type" value="Transcribed_RNA"/>
</dbReference>
<feature type="region of interest" description="Disordered" evidence="1">
    <location>
        <begin position="37"/>
        <end position="120"/>
    </location>
</feature>
<sequence>MDRRACDHLAELVDQGVLAGKCQQGAVSEDEWPRHCRARPGGFPGDRATLHRRHPVGAPGAAAERLRESPAGQQQQFLGGQRPVRLRLDGGGQQRRQRAQRVQQRPPAAKQPAAAAGSAL</sequence>
<dbReference type="EMBL" id="HBUE01106906">
    <property type="protein sequence ID" value="CAG6487534.1"/>
    <property type="molecule type" value="Transcribed_RNA"/>
</dbReference>
<reference evidence="2" key="1">
    <citation type="submission" date="2021-05" db="EMBL/GenBank/DDBJ databases">
        <authorList>
            <person name="Alioto T."/>
            <person name="Alioto T."/>
            <person name="Gomez Garrido J."/>
        </authorList>
    </citation>
    <scope>NUCLEOTIDE SEQUENCE</scope>
</reference>
<dbReference type="EMBL" id="HBUE01106910">
    <property type="protein sequence ID" value="CAG6487542.1"/>
    <property type="molecule type" value="Transcribed_RNA"/>
</dbReference>
<feature type="compositionally biased region" description="Low complexity" evidence="1">
    <location>
        <begin position="100"/>
        <end position="120"/>
    </location>
</feature>
<proteinExistence type="predicted"/>
<protein>
    <submittedName>
        <fullName evidence="2">(northern house mosquito) hypothetical protein</fullName>
    </submittedName>
</protein>
<dbReference type="AlphaFoldDB" id="A0A8D8FWB2"/>